<protein>
    <submittedName>
        <fullName evidence="2">Uncharacterized protein</fullName>
    </submittedName>
</protein>
<reference evidence="2" key="1">
    <citation type="journal article" date="2023" name="Nat. Commun.">
        <title>Diploid and tetraploid genomes of Acorus and the evolution of monocots.</title>
        <authorList>
            <person name="Ma L."/>
            <person name="Liu K.W."/>
            <person name="Li Z."/>
            <person name="Hsiao Y.Y."/>
            <person name="Qi Y."/>
            <person name="Fu T."/>
            <person name="Tang G.D."/>
            <person name="Zhang D."/>
            <person name="Sun W.H."/>
            <person name="Liu D.K."/>
            <person name="Li Y."/>
            <person name="Chen G.Z."/>
            <person name="Liu X.D."/>
            <person name="Liao X.Y."/>
            <person name="Jiang Y.T."/>
            <person name="Yu X."/>
            <person name="Hao Y."/>
            <person name="Huang J."/>
            <person name="Zhao X.W."/>
            <person name="Ke S."/>
            <person name="Chen Y.Y."/>
            <person name="Wu W.L."/>
            <person name="Hsu J.L."/>
            <person name="Lin Y.F."/>
            <person name="Huang M.D."/>
            <person name="Li C.Y."/>
            <person name="Huang L."/>
            <person name="Wang Z.W."/>
            <person name="Zhao X."/>
            <person name="Zhong W.Y."/>
            <person name="Peng D.H."/>
            <person name="Ahmad S."/>
            <person name="Lan S."/>
            <person name="Zhang J.S."/>
            <person name="Tsai W.C."/>
            <person name="Van de Peer Y."/>
            <person name="Liu Z.J."/>
        </authorList>
    </citation>
    <scope>NUCLEOTIDE SEQUENCE</scope>
    <source>
        <strain evidence="2">CP</strain>
    </source>
</reference>
<name>A0AAV9FFE7_ACOCL</name>
<comment type="caution">
    <text evidence="2">The sequence shown here is derived from an EMBL/GenBank/DDBJ whole genome shotgun (WGS) entry which is preliminary data.</text>
</comment>
<dbReference type="AlphaFoldDB" id="A0AAV9FFE7"/>
<feature type="region of interest" description="Disordered" evidence="1">
    <location>
        <begin position="1"/>
        <end position="56"/>
    </location>
</feature>
<evidence type="ECO:0000313" key="2">
    <source>
        <dbReference type="EMBL" id="KAK1324301.1"/>
    </source>
</evidence>
<sequence>MASGGDGSDGSRKGLATRKLSSDLGEMGSALGELGRRMRERENKSSSKIQASGHHR</sequence>
<feature type="compositionally biased region" description="Basic and acidic residues" evidence="1">
    <location>
        <begin position="34"/>
        <end position="45"/>
    </location>
</feature>
<evidence type="ECO:0000313" key="3">
    <source>
        <dbReference type="Proteomes" id="UP001180020"/>
    </source>
</evidence>
<accession>A0AAV9FFE7</accession>
<organism evidence="2 3">
    <name type="scientific">Acorus calamus</name>
    <name type="common">Sweet flag</name>
    <dbReference type="NCBI Taxonomy" id="4465"/>
    <lineage>
        <taxon>Eukaryota</taxon>
        <taxon>Viridiplantae</taxon>
        <taxon>Streptophyta</taxon>
        <taxon>Embryophyta</taxon>
        <taxon>Tracheophyta</taxon>
        <taxon>Spermatophyta</taxon>
        <taxon>Magnoliopsida</taxon>
        <taxon>Liliopsida</taxon>
        <taxon>Acoraceae</taxon>
        <taxon>Acorus</taxon>
    </lineage>
</organism>
<proteinExistence type="predicted"/>
<keyword evidence="3" id="KW-1185">Reference proteome</keyword>
<dbReference type="EMBL" id="JAUJYO010000001">
    <property type="protein sequence ID" value="KAK1324301.1"/>
    <property type="molecule type" value="Genomic_DNA"/>
</dbReference>
<gene>
    <name evidence="2" type="ORF">QJS10_CPA01g01779</name>
</gene>
<dbReference type="Proteomes" id="UP001180020">
    <property type="component" value="Unassembled WGS sequence"/>
</dbReference>
<reference evidence="2" key="2">
    <citation type="submission" date="2023-06" db="EMBL/GenBank/DDBJ databases">
        <authorList>
            <person name="Ma L."/>
            <person name="Liu K.-W."/>
            <person name="Li Z."/>
            <person name="Hsiao Y.-Y."/>
            <person name="Qi Y."/>
            <person name="Fu T."/>
            <person name="Tang G."/>
            <person name="Zhang D."/>
            <person name="Sun W.-H."/>
            <person name="Liu D.-K."/>
            <person name="Li Y."/>
            <person name="Chen G.-Z."/>
            <person name="Liu X.-D."/>
            <person name="Liao X.-Y."/>
            <person name="Jiang Y.-T."/>
            <person name="Yu X."/>
            <person name="Hao Y."/>
            <person name="Huang J."/>
            <person name="Zhao X.-W."/>
            <person name="Ke S."/>
            <person name="Chen Y.-Y."/>
            <person name="Wu W.-L."/>
            <person name="Hsu J.-L."/>
            <person name="Lin Y.-F."/>
            <person name="Huang M.-D."/>
            <person name="Li C.-Y."/>
            <person name="Huang L."/>
            <person name="Wang Z.-W."/>
            <person name="Zhao X."/>
            <person name="Zhong W.-Y."/>
            <person name="Peng D.-H."/>
            <person name="Ahmad S."/>
            <person name="Lan S."/>
            <person name="Zhang J.-S."/>
            <person name="Tsai W.-C."/>
            <person name="Van De Peer Y."/>
            <person name="Liu Z.-J."/>
        </authorList>
    </citation>
    <scope>NUCLEOTIDE SEQUENCE</scope>
    <source>
        <strain evidence="2">CP</strain>
        <tissue evidence="2">Leaves</tissue>
    </source>
</reference>
<evidence type="ECO:0000256" key="1">
    <source>
        <dbReference type="SAM" id="MobiDB-lite"/>
    </source>
</evidence>